<dbReference type="Proteomes" id="UP001595692">
    <property type="component" value="Unassembled WGS sequence"/>
</dbReference>
<name>A0ABV8CK84_9GAMM</name>
<dbReference type="InterPro" id="IPR007296">
    <property type="entry name" value="DUF403"/>
</dbReference>
<comment type="caution">
    <text evidence="2">The sequence shown here is derived from an EMBL/GenBank/DDBJ whole genome shotgun (WGS) entry which is preliminary data.</text>
</comment>
<dbReference type="PANTHER" id="PTHR34595:SF7">
    <property type="entry name" value="SLL1039 PROTEIN"/>
    <property type="match status" value="1"/>
</dbReference>
<proteinExistence type="predicted"/>
<dbReference type="EMBL" id="JBHSAF010000001">
    <property type="protein sequence ID" value="MFC3912403.1"/>
    <property type="molecule type" value="Genomic_DNA"/>
</dbReference>
<keyword evidence="3" id="KW-1185">Reference proteome</keyword>
<dbReference type="PANTHER" id="PTHR34595">
    <property type="entry name" value="BLR5612 PROTEIN"/>
    <property type="match status" value="1"/>
</dbReference>
<sequence length="310" mass="35864">MLSRTASELYWMSRYLERAENTARMLDVTYSMSLMPQIDAENSELIAPLTITGTHEPYLARHQHVSMGRLLDFFIFDDTNPVSIYSCLKAARDNAHAVRGRISAEVWESLNATWLEIRSRRKQGITPEEAIAFFDWVKERSHQVRGATFGTILRSDTLHFIRLGTFIERADNTARILDVKYQVMNDQEDPVRDFYRWNALLRSVGAYEAYQELYKQSPTPELVAELLILRNEVPRSLRASVEEVEHLLERIEGDAGREPRRLTAIQHARLRFDTKEELFVTGLHDYLNRFLGDINAIADSIHKAYLEAST</sequence>
<evidence type="ECO:0000313" key="3">
    <source>
        <dbReference type="Proteomes" id="UP001595692"/>
    </source>
</evidence>
<dbReference type="InterPro" id="IPR051680">
    <property type="entry name" value="ATP-dep_Glu-Cys_Ligase-2"/>
</dbReference>
<dbReference type="Pfam" id="PF04168">
    <property type="entry name" value="Alpha-E"/>
    <property type="match status" value="1"/>
</dbReference>
<protein>
    <submittedName>
        <fullName evidence="2">Alpha-E domain-containing protein</fullName>
    </submittedName>
</protein>
<reference evidence="3" key="1">
    <citation type="journal article" date="2019" name="Int. J. Syst. Evol. Microbiol.">
        <title>The Global Catalogue of Microorganisms (GCM) 10K type strain sequencing project: providing services to taxonomists for standard genome sequencing and annotation.</title>
        <authorList>
            <consortium name="The Broad Institute Genomics Platform"/>
            <consortium name="The Broad Institute Genome Sequencing Center for Infectious Disease"/>
            <person name="Wu L."/>
            <person name="Ma J."/>
        </authorList>
    </citation>
    <scope>NUCLEOTIDE SEQUENCE [LARGE SCALE GENOMIC DNA]</scope>
    <source>
        <strain evidence="3">CCUG 54939</strain>
    </source>
</reference>
<organism evidence="2 3">
    <name type="scientific">Pseudaeromonas sharmana</name>
    <dbReference type="NCBI Taxonomy" id="328412"/>
    <lineage>
        <taxon>Bacteria</taxon>
        <taxon>Pseudomonadati</taxon>
        <taxon>Pseudomonadota</taxon>
        <taxon>Gammaproteobacteria</taxon>
        <taxon>Aeromonadales</taxon>
        <taxon>Aeromonadaceae</taxon>
        <taxon>Pseudaeromonas</taxon>
    </lineage>
</organism>
<evidence type="ECO:0000259" key="1">
    <source>
        <dbReference type="Pfam" id="PF04168"/>
    </source>
</evidence>
<gene>
    <name evidence="2" type="ORF">ACFOSS_02845</name>
</gene>
<dbReference type="RefSeq" id="WP_377150510.1">
    <property type="nucleotide sequence ID" value="NZ_JBHSAF010000001.1"/>
</dbReference>
<accession>A0ABV8CK84</accession>
<evidence type="ECO:0000313" key="2">
    <source>
        <dbReference type="EMBL" id="MFC3912403.1"/>
    </source>
</evidence>
<feature type="domain" description="DUF403" evidence="1">
    <location>
        <begin position="1"/>
        <end position="306"/>
    </location>
</feature>